<evidence type="ECO:0000313" key="3">
    <source>
        <dbReference type="Proteomes" id="UP000648482"/>
    </source>
</evidence>
<evidence type="ECO:0000256" key="1">
    <source>
        <dbReference type="SAM" id="Phobius"/>
    </source>
</evidence>
<comment type="caution">
    <text evidence="2">The sequence shown here is derived from an EMBL/GenBank/DDBJ whole genome shotgun (WGS) entry which is preliminary data.</text>
</comment>
<name>A0ABR9DYD1_9GAMM</name>
<protein>
    <submittedName>
        <fullName evidence="2">Uncharacterized protein</fullName>
    </submittedName>
</protein>
<proteinExistence type="predicted"/>
<dbReference type="Proteomes" id="UP000648482">
    <property type="component" value="Unassembled WGS sequence"/>
</dbReference>
<feature type="transmembrane region" description="Helical" evidence="1">
    <location>
        <begin position="20"/>
        <end position="38"/>
    </location>
</feature>
<dbReference type="EMBL" id="AQGU01000025">
    <property type="protein sequence ID" value="MBE0359374.1"/>
    <property type="molecule type" value="Genomic_DNA"/>
</dbReference>
<keyword evidence="3" id="KW-1185">Reference proteome</keyword>
<keyword evidence="1" id="KW-0812">Transmembrane</keyword>
<keyword evidence="1" id="KW-0472">Membrane</keyword>
<evidence type="ECO:0000313" key="2">
    <source>
        <dbReference type="EMBL" id="MBE0359374.1"/>
    </source>
</evidence>
<sequence>MGLAATSTQAHLIKITHKKAAASAAFLIGAVFKSQIFLSQKT</sequence>
<accession>A0ABR9DYD1</accession>
<organism evidence="2 3">
    <name type="scientific">Pseudoalteromonas aliena SW19</name>
    <dbReference type="NCBI Taxonomy" id="1314866"/>
    <lineage>
        <taxon>Bacteria</taxon>
        <taxon>Pseudomonadati</taxon>
        <taxon>Pseudomonadota</taxon>
        <taxon>Gammaproteobacteria</taxon>
        <taxon>Alteromonadales</taxon>
        <taxon>Pseudoalteromonadaceae</taxon>
        <taxon>Pseudoalteromonas</taxon>
    </lineage>
</organism>
<gene>
    <name evidence="2" type="ORF">PALI_a0620</name>
</gene>
<reference evidence="2 3" key="1">
    <citation type="submission" date="2015-06" db="EMBL/GenBank/DDBJ databases">
        <title>Genome sequence of Pseudoalteromonas aliena.</title>
        <authorList>
            <person name="Xie B.-B."/>
            <person name="Rong J.-C."/>
            <person name="Qin Q.-L."/>
            <person name="Zhang Y.-Z."/>
        </authorList>
    </citation>
    <scope>NUCLEOTIDE SEQUENCE [LARGE SCALE GENOMIC DNA]</scope>
    <source>
        <strain evidence="2 3">SW19</strain>
    </source>
</reference>
<keyword evidence="1" id="KW-1133">Transmembrane helix</keyword>